<dbReference type="AlphaFoldDB" id="A0A084JH71"/>
<evidence type="ECO:0000313" key="1">
    <source>
        <dbReference type="EMBL" id="KEZ88305.1"/>
    </source>
</evidence>
<dbReference type="InterPro" id="IPR007553">
    <property type="entry name" value="2-thiour_desulf"/>
</dbReference>
<dbReference type="PANTHER" id="PTHR30087">
    <property type="entry name" value="INNER MEMBRANE PROTEIN"/>
    <property type="match status" value="1"/>
</dbReference>
<dbReference type="RefSeq" id="WP_038283752.1">
    <property type="nucleotide sequence ID" value="NZ_JPME01000025.1"/>
</dbReference>
<name>A0A084JH71_9FIRM</name>
<keyword evidence="2" id="KW-1185">Reference proteome</keyword>
<reference evidence="1 2" key="1">
    <citation type="submission" date="2014-07" db="EMBL/GenBank/DDBJ databases">
        <title>Draft genome of Clostridium celerecrescens 152B isolated from sediments associated with methane hydrate from Krishna Godavari basin.</title>
        <authorList>
            <person name="Honkalas V.S."/>
            <person name="Dabir A.P."/>
            <person name="Arora P."/>
            <person name="Dhakephalkar P.K."/>
        </authorList>
    </citation>
    <scope>NUCLEOTIDE SEQUENCE [LARGE SCALE GENOMIC DNA]</scope>
    <source>
        <strain evidence="1 2">152B</strain>
    </source>
</reference>
<sequence>MSGEKENILVSACLLGVNCRYDGGNGKQEGLIRLIDKYNFIPVCPEQLGGLGTPREPAEQQLVSGETGDLDIVRVVDRSGKDVTDSFFKGAEETLKLARLYGCKRAILKERSPSCGHGCIYDGTFSGTKVPGDGVTARLLEENGILVSGESNIET</sequence>
<proteinExistence type="predicted"/>
<dbReference type="STRING" id="29354.IO98_18945"/>
<dbReference type="Proteomes" id="UP000028525">
    <property type="component" value="Unassembled WGS sequence"/>
</dbReference>
<dbReference type="Pfam" id="PF04463">
    <property type="entry name" value="2-thiour_desulf"/>
    <property type="match status" value="1"/>
</dbReference>
<dbReference type="EMBL" id="JPME01000025">
    <property type="protein sequence ID" value="KEZ88305.1"/>
    <property type="molecule type" value="Genomic_DNA"/>
</dbReference>
<protein>
    <submittedName>
        <fullName evidence="1">Uncharacterized protein</fullName>
    </submittedName>
</protein>
<dbReference type="PANTHER" id="PTHR30087:SF1">
    <property type="entry name" value="HYPOTHETICAL CYTOSOLIC PROTEIN"/>
    <property type="match status" value="1"/>
</dbReference>
<dbReference type="OrthoDB" id="9797779at2"/>
<comment type="caution">
    <text evidence="1">The sequence shown here is derived from an EMBL/GenBank/DDBJ whole genome shotgun (WGS) entry which is preliminary data.</text>
</comment>
<organism evidence="1 2">
    <name type="scientific">Lacrimispora celerecrescens</name>
    <dbReference type="NCBI Taxonomy" id="29354"/>
    <lineage>
        <taxon>Bacteria</taxon>
        <taxon>Bacillati</taxon>
        <taxon>Bacillota</taxon>
        <taxon>Clostridia</taxon>
        <taxon>Lachnospirales</taxon>
        <taxon>Lachnospiraceae</taxon>
        <taxon>Lacrimispora</taxon>
    </lineage>
</organism>
<evidence type="ECO:0000313" key="2">
    <source>
        <dbReference type="Proteomes" id="UP000028525"/>
    </source>
</evidence>
<accession>A0A084JH71</accession>
<gene>
    <name evidence="1" type="ORF">IO98_18945</name>
</gene>